<dbReference type="OrthoDB" id="3358371at2759"/>
<evidence type="ECO:0000256" key="3">
    <source>
        <dbReference type="SAM" id="MobiDB-lite"/>
    </source>
</evidence>
<evidence type="ECO:0000256" key="1">
    <source>
        <dbReference type="ARBA" id="ARBA00006328"/>
    </source>
</evidence>
<dbReference type="Pfam" id="PF05368">
    <property type="entry name" value="NmrA"/>
    <property type="match status" value="1"/>
</dbReference>
<dbReference type="HOGENOM" id="CLU_007383_8_6_1"/>
<feature type="compositionally biased region" description="Basic and acidic residues" evidence="3">
    <location>
        <begin position="223"/>
        <end position="237"/>
    </location>
</feature>
<keyword evidence="6" id="KW-1185">Reference proteome</keyword>
<gene>
    <name evidence="5" type="ORF">PV08_08638</name>
</gene>
<dbReference type="AlphaFoldDB" id="A0A0D2B443"/>
<dbReference type="STRING" id="91928.A0A0D2B443"/>
<dbReference type="InterPro" id="IPR051164">
    <property type="entry name" value="NmrA-like_oxidored"/>
</dbReference>
<protein>
    <recommendedName>
        <fullName evidence="4">NmrA-like domain-containing protein</fullName>
    </recommendedName>
</protein>
<evidence type="ECO:0000313" key="5">
    <source>
        <dbReference type="EMBL" id="KIW13450.1"/>
    </source>
</evidence>
<dbReference type="PANTHER" id="PTHR42748:SF29">
    <property type="entry name" value="NMRA-LIKE DOMAIN-CONTAINING PROTEIN"/>
    <property type="match status" value="1"/>
</dbReference>
<dbReference type="GeneID" id="27335721"/>
<dbReference type="Gene3D" id="3.40.50.720">
    <property type="entry name" value="NAD(P)-binding Rossmann-like Domain"/>
    <property type="match status" value="1"/>
</dbReference>
<evidence type="ECO:0000256" key="2">
    <source>
        <dbReference type="ARBA" id="ARBA00022857"/>
    </source>
</evidence>
<proteinExistence type="inferred from homology"/>
<feature type="region of interest" description="Disordered" evidence="3">
    <location>
        <begin position="223"/>
        <end position="248"/>
    </location>
</feature>
<dbReference type="PANTHER" id="PTHR42748">
    <property type="entry name" value="NITROGEN METABOLITE REPRESSION PROTEIN NMRA FAMILY MEMBER"/>
    <property type="match status" value="1"/>
</dbReference>
<dbReference type="Proteomes" id="UP000053328">
    <property type="component" value="Unassembled WGS sequence"/>
</dbReference>
<feature type="domain" description="NmrA-like" evidence="4">
    <location>
        <begin position="6"/>
        <end position="187"/>
    </location>
</feature>
<reference evidence="5 6" key="1">
    <citation type="submission" date="2015-01" db="EMBL/GenBank/DDBJ databases">
        <title>The Genome Sequence of Exophiala spinifera CBS89968.</title>
        <authorList>
            <consortium name="The Broad Institute Genomics Platform"/>
            <person name="Cuomo C."/>
            <person name="de Hoog S."/>
            <person name="Gorbushina A."/>
            <person name="Stielow B."/>
            <person name="Teixiera M."/>
            <person name="Abouelleil A."/>
            <person name="Chapman S.B."/>
            <person name="Priest M."/>
            <person name="Young S.K."/>
            <person name="Wortman J."/>
            <person name="Nusbaum C."/>
            <person name="Birren B."/>
        </authorList>
    </citation>
    <scope>NUCLEOTIDE SEQUENCE [LARGE SCALE GENOMIC DNA]</scope>
    <source>
        <strain evidence="5 6">CBS 89968</strain>
    </source>
</reference>
<accession>A0A0D2B443</accession>
<dbReference type="VEuPathDB" id="FungiDB:PV08_08638"/>
<sequence length="393" mass="43569">MSSTDKKKTIVVVGATGRQGGSVARTFLSSPVSSRWRVRCITRNPSSEAARGLAALGADIVQADLSSLPSLVSAFSGAHAIYVNTDFWEVYRGALSSGKATDAEVSQLAYDTEVARGKNAALAASQTAGLERYIYSAFGSMKVASGGKYARCYHIEAKAAVVSYIVSELPDLDSRTSYIYASGYCDNALLYPHKVPLGTLWVLWVVAKLPFLVHLLPRPGVKKSEQTEKKNANKNENNRNQVSGGDDGGGNRWYHLHHRHQYLMMLPGRISTSLPTFIPHVSTGGYVRCLVEDEEAGTKLLAVDWWLSMEQGLSAWEKVTNRKARFLQMPVWLLCRITGVREEVMEGGAFLTEFPYMCDVTDWIEPKHLKNPPPVAMTWEEYLRSRDIKELLE</sequence>
<comment type="similarity">
    <text evidence="1">Belongs to the NmrA-type oxidoreductase family.</text>
</comment>
<dbReference type="EMBL" id="KN847497">
    <property type="protein sequence ID" value="KIW13450.1"/>
    <property type="molecule type" value="Genomic_DNA"/>
</dbReference>
<dbReference type="SUPFAM" id="SSF51735">
    <property type="entry name" value="NAD(P)-binding Rossmann-fold domains"/>
    <property type="match status" value="1"/>
</dbReference>
<dbReference type="InterPro" id="IPR008030">
    <property type="entry name" value="NmrA-like"/>
</dbReference>
<dbReference type="InterPro" id="IPR036291">
    <property type="entry name" value="NAD(P)-bd_dom_sf"/>
</dbReference>
<evidence type="ECO:0000259" key="4">
    <source>
        <dbReference type="Pfam" id="PF05368"/>
    </source>
</evidence>
<keyword evidence="2" id="KW-0521">NADP</keyword>
<dbReference type="GO" id="GO:0005634">
    <property type="term" value="C:nucleus"/>
    <property type="evidence" value="ECO:0007669"/>
    <property type="project" value="TreeGrafter"/>
</dbReference>
<evidence type="ECO:0000313" key="6">
    <source>
        <dbReference type="Proteomes" id="UP000053328"/>
    </source>
</evidence>
<dbReference type="RefSeq" id="XP_016233666.1">
    <property type="nucleotide sequence ID" value="XM_016382963.1"/>
</dbReference>
<organism evidence="5 6">
    <name type="scientific">Exophiala spinifera</name>
    <dbReference type="NCBI Taxonomy" id="91928"/>
    <lineage>
        <taxon>Eukaryota</taxon>
        <taxon>Fungi</taxon>
        <taxon>Dikarya</taxon>
        <taxon>Ascomycota</taxon>
        <taxon>Pezizomycotina</taxon>
        <taxon>Eurotiomycetes</taxon>
        <taxon>Chaetothyriomycetidae</taxon>
        <taxon>Chaetothyriales</taxon>
        <taxon>Herpotrichiellaceae</taxon>
        <taxon>Exophiala</taxon>
    </lineage>
</organism>
<name>A0A0D2B443_9EURO</name>